<keyword evidence="4" id="KW-1185">Reference proteome</keyword>
<protein>
    <recommendedName>
        <fullName evidence="2">Endonuclease/exonuclease/phosphatase domain-containing protein</fullName>
    </recommendedName>
</protein>
<dbReference type="Pfam" id="PF03372">
    <property type="entry name" value="Exo_endo_phos"/>
    <property type="match status" value="1"/>
</dbReference>
<evidence type="ECO:0000259" key="2">
    <source>
        <dbReference type="Pfam" id="PF03372"/>
    </source>
</evidence>
<gene>
    <name evidence="3" type="ORF">EG799_08065</name>
</gene>
<evidence type="ECO:0000256" key="1">
    <source>
        <dbReference type="SAM" id="Phobius"/>
    </source>
</evidence>
<sequence length="311" mass="34071">MIRWPLRILLGVGLLILLTGALGRFSPLLDIINLAIVPVAFACVLLALILLAISLKRGKASKPMGIVLVICLIVLFPLPDARGSCAADAPRLRVTWLNAEGTTRIAPILAWIDAQHPDIAAFAEFKTGPTRLQEEMRRRFIADQDCLPTGTCSTRIFARTTPLSSAGLTRGTVANRENLMATRMRFDFDGEPLTILATHLPRPFPPGPQREQLAELSTHVDDPANTIVLGDFNATRRMHTLRDFARANALVSNPVGAGTWPLMLDGERTRPFVQIDQVLTGANWTVEGIRATRNLGSDHRGIVAQLCRRTP</sequence>
<feature type="domain" description="Endonuclease/exonuclease/phosphatase" evidence="2">
    <location>
        <begin position="100"/>
        <end position="299"/>
    </location>
</feature>
<dbReference type="InterPro" id="IPR036691">
    <property type="entry name" value="Endo/exonu/phosph_ase_sf"/>
</dbReference>
<dbReference type="OrthoDB" id="3808618at2"/>
<dbReference type="SUPFAM" id="SSF56219">
    <property type="entry name" value="DNase I-like"/>
    <property type="match status" value="1"/>
</dbReference>
<feature type="transmembrane region" description="Helical" evidence="1">
    <location>
        <begin position="33"/>
        <end position="53"/>
    </location>
</feature>
<proteinExistence type="predicted"/>
<dbReference type="Gene3D" id="3.60.10.10">
    <property type="entry name" value="Endonuclease/exonuclease/phosphatase"/>
    <property type="match status" value="1"/>
</dbReference>
<dbReference type="InterPro" id="IPR005135">
    <property type="entry name" value="Endo/exonuclease/phosphatase"/>
</dbReference>
<dbReference type="RefSeq" id="WP_123880173.1">
    <property type="nucleotide sequence ID" value="NZ_RPFZ01000001.1"/>
</dbReference>
<comment type="caution">
    <text evidence="3">The sequence shown here is derived from an EMBL/GenBank/DDBJ whole genome shotgun (WGS) entry which is preliminary data.</text>
</comment>
<evidence type="ECO:0000313" key="4">
    <source>
        <dbReference type="Proteomes" id="UP000275232"/>
    </source>
</evidence>
<dbReference type="GO" id="GO:0003824">
    <property type="term" value="F:catalytic activity"/>
    <property type="evidence" value="ECO:0007669"/>
    <property type="project" value="InterPro"/>
</dbReference>
<reference evidence="3 4" key="1">
    <citation type="submission" date="2018-11" db="EMBL/GenBank/DDBJ databases">
        <title>Erythrobacter spongiae sp. nov., isolated from a marine sponge.</title>
        <authorList>
            <person name="Zhuang L."/>
            <person name="Luo L."/>
        </authorList>
    </citation>
    <scope>NUCLEOTIDE SEQUENCE [LARGE SCALE GENOMIC DNA]</scope>
    <source>
        <strain evidence="3 4">HN-E23</strain>
    </source>
</reference>
<accession>A0A3N5CY56</accession>
<feature type="transmembrane region" description="Helical" evidence="1">
    <location>
        <begin position="60"/>
        <end position="78"/>
    </location>
</feature>
<name>A0A3N5CY56_9SPHN</name>
<organism evidence="3 4">
    <name type="scientific">Aurantiacibacter spongiae</name>
    <dbReference type="NCBI Taxonomy" id="2488860"/>
    <lineage>
        <taxon>Bacteria</taxon>
        <taxon>Pseudomonadati</taxon>
        <taxon>Pseudomonadota</taxon>
        <taxon>Alphaproteobacteria</taxon>
        <taxon>Sphingomonadales</taxon>
        <taxon>Erythrobacteraceae</taxon>
        <taxon>Aurantiacibacter</taxon>
    </lineage>
</organism>
<dbReference type="Proteomes" id="UP000275232">
    <property type="component" value="Unassembled WGS sequence"/>
</dbReference>
<dbReference type="AlphaFoldDB" id="A0A3N5CY56"/>
<dbReference type="EMBL" id="RPFZ01000001">
    <property type="protein sequence ID" value="RPF71579.1"/>
    <property type="molecule type" value="Genomic_DNA"/>
</dbReference>
<evidence type="ECO:0000313" key="3">
    <source>
        <dbReference type="EMBL" id="RPF71579.1"/>
    </source>
</evidence>
<keyword evidence="1" id="KW-0472">Membrane</keyword>
<keyword evidence="1" id="KW-0812">Transmembrane</keyword>
<keyword evidence="1" id="KW-1133">Transmembrane helix</keyword>